<protein>
    <submittedName>
        <fullName evidence="3">Tricarboxylic transport membrane protein</fullName>
    </submittedName>
</protein>
<accession>A0A096APU2</accession>
<proteinExistence type="inferred from homology"/>
<gene>
    <name evidence="3" type="ORF">HMPREF2130_00390</name>
</gene>
<keyword evidence="4" id="KW-1185">Reference proteome</keyword>
<dbReference type="Gene3D" id="3.40.190.10">
    <property type="entry name" value="Periplasmic binding protein-like II"/>
    <property type="match status" value="1"/>
</dbReference>
<dbReference type="PIRSF" id="PIRSF017082">
    <property type="entry name" value="YflP"/>
    <property type="match status" value="1"/>
</dbReference>
<evidence type="ECO:0000313" key="3">
    <source>
        <dbReference type="EMBL" id="KGF32647.1"/>
    </source>
</evidence>
<dbReference type="Gene3D" id="3.40.190.150">
    <property type="entry name" value="Bordetella uptake gene, domain 1"/>
    <property type="match status" value="1"/>
</dbReference>
<dbReference type="EMBL" id="JRNI01000001">
    <property type="protein sequence ID" value="KGF32647.1"/>
    <property type="molecule type" value="Genomic_DNA"/>
</dbReference>
<comment type="caution">
    <text evidence="3">The sequence shown here is derived from an EMBL/GenBank/DDBJ whole genome shotgun (WGS) entry which is preliminary data.</text>
</comment>
<dbReference type="AlphaFoldDB" id="A0A096APU2"/>
<dbReference type="InterPro" id="IPR005064">
    <property type="entry name" value="BUG"/>
</dbReference>
<reference evidence="3 4" key="1">
    <citation type="submission" date="2014-07" db="EMBL/GenBank/DDBJ databases">
        <authorList>
            <person name="McCorrison J."/>
            <person name="Sanka R."/>
            <person name="Torralba M."/>
            <person name="Gillis M."/>
            <person name="Haft D.H."/>
            <person name="Methe B."/>
            <person name="Sutton G."/>
            <person name="Nelson K.E."/>
        </authorList>
    </citation>
    <scope>NUCLEOTIDE SEQUENCE [LARGE SCALE GENOMIC DNA]</scope>
    <source>
        <strain evidence="3 4">DNF00040</strain>
    </source>
</reference>
<sequence>MRLAKKLSTLLLASGLLFAANAVQAQEPNRPECIAPAQPGGGFDLTCRIAVNSFQNSDLLKNPMRTVYMPGGIGAVAYNNIVAQRRNDPNAIVAFSGGSLLNLAQGKFGRYGVDDVRWLASVGADYGALMVRQDSPFKNLDDLIKALKADPSKVVFGAGGSVGSQDWMVVALTAKAAEVDYKKIRFVAFEGGGEAATALTGNHVQVLSTGAAETIGAIEGGSDMRVLAVFSEDRLPGVLEDVPTAKELGYDIVWSIVRGFYVGPDVSDEQYDWWVNAFNQLYKTDTFKEIQKQQGLFSHDVAGKELDSYVKQRVKEYAELAESFGLMK</sequence>
<evidence type="ECO:0000313" key="4">
    <source>
        <dbReference type="Proteomes" id="UP000029629"/>
    </source>
</evidence>
<dbReference type="InterPro" id="IPR042100">
    <property type="entry name" value="Bug_dom1"/>
</dbReference>
<keyword evidence="2" id="KW-0732">Signal</keyword>
<feature type="chain" id="PRO_5001923986" evidence="2">
    <location>
        <begin position="26"/>
        <end position="328"/>
    </location>
</feature>
<evidence type="ECO:0000256" key="1">
    <source>
        <dbReference type="ARBA" id="ARBA00006987"/>
    </source>
</evidence>
<dbReference type="Proteomes" id="UP000029629">
    <property type="component" value="Unassembled WGS sequence"/>
</dbReference>
<dbReference type="PANTHER" id="PTHR42928:SF3">
    <property type="entry name" value="UPF0065 PROTEIN YFLP"/>
    <property type="match status" value="1"/>
</dbReference>
<feature type="signal peptide" evidence="2">
    <location>
        <begin position="1"/>
        <end position="25"/>
    </location>
</feature>
<name>A0A096APU2_9BURK</name>
<organism evidence="3 4">
    <name type="scientific">Oligella urethralis DNF00040</name>
    <dbReference type="NCBI Taxonomy" id="1401065"/>
    <lineage>
        <taxon>Bacteria</taxon>
        <taxon>Pseudomonadati</taxon>
        <taxon>Pseudomonadota</taxon>
        <taxon>Betaproteobacteria</taxon>
        <taxon>Burkholderiales</taxon>
        <taxon>Alcaligenaceae</taxon>
        <taxon>Oligella</taxon>
    </lineage>
</organism>
<evidence type="ECO:0000256" key="2">
    <source>
        <dbReference type="SAM" id="SignalP"/>
    </source>
</evidence>
<dbReference type="RefSeq" id="WP_036556896.1">
    <property type="nucleotide sequence ID" value="NZ_JRNI01000001.1"/>
</dbReference>
<dbReference type="Pfam" id="PF03401">
    <property type="entry name" value="TctC"/>
    <property type="match status" value="1"/>
</dbReference>
<dbReference type="CDD" id="cd07012">
    <property type="entry name" value="PBP2_Bug_TTT"/>
    <property type="match status" value="1"/>
</dbReference>
<dbReference type="eggNOG" id="COG3181">
    <property type="taxonomic scope" value="Bacteria"/>
</dbReference>
<dbReference type="OrthoDB" id="9780943at2"/>
<dbReference type="PANTHER" id="PTHR42928">
    <property type="entry name" value="TRICARBOXYLATE-BINDING PROTEIN"/>
    <property type="match status" value="1"/>
</dbReference>
<comment type="similarity">
    <text evidence="1">Belongs to the UPF0065 (bug) family.</text>
</comment>
<dbReference type="SUPFAM" id="SSF53850">
    <property type="entry name" value="Periplasmic binding protein-like II"/>
    <property type="match status" value="1"/>
</dbReference>